<dbReference type="EMBL" id="JAMQOL010000015">
    <property type="protein sequence ID" value="MCM4078280.1"/>
    <property type="molecule type" value="Genomic_DNA"/>
</dbReference>
<organism evidence="1 2">
    <name type="scientific">Paractinoplanes hotanensis</name>
    <dbReference type="NCBI Taxonomy" id="2906497"/>
    <lineage>
        <taxon>Bacteria</taxon>
        <taxon>Bacillati</taxon>
        <taxon>Actinomycetota</taxon>
        <taxon>Actinomycetes</taxon>
        <taxon>Micromonosporales</taxon>
        <taxon>Micromonosporaceae</taxon>
        <taxon>Paractinoplanes</taxon>
    </lineage>
</organism>
<reference evidence="1 2" key="1">
    <citation type="submission" date="2022-06" db="EMBL/GenBank/DDBJ databases">
        <title>Actinoplanes abujensis sp. nov., isolated from Nigerian arid soil.</title>
        <authorList>
            <person name="Ding P."/>
        </authorList>
    </citation>
    <scope>NUCLEOTIDE SEQUENCE [LARGE SCALE GENOMIC DNA]</scope>
    <source>
        <strain evidence="2">TRM88002</strain>
    </source>
</reference>
<protein>
    <submittedName>
        <fullName evidence="1">Uncharacterized protein</fullName>
    </submittedName>
</protein>
<sequence>MSLYSLSPKPGCERYTIQVGWNPHRTLFCTVADFGFDPDTDPGTSPDFVQLGLLEQVLDTDVIVAAVEPYAVIPDDLVERLEEDMINQGVYRREPDNRRRHRE</sequence>
<evidence type="ECO:0000313" key="1">
    <source>
        <dbReference type="EMBL" id="MCM4078280.1"/>
    </source>
</evidence>
<comment type="caution">
    <text evidence="1">The sequence shown here is derived from an EMBL/GenBank/DDBJ whole genome shotgun (WGS) entry which is preliminary data.</text>
</comment>
<dbReference type="Proteomes" id="UP001523216">
    <property type="component" value="Unassembled WGS sequence"/>
</dbReference>
<gene>
    <name evidence="1" type="ORF">LXN57_11960</name>
</gene>
<accession>A0ABT0XWW0</accession>
<name>A0ABT0XWW0_9ACTN</name>
<keyword evidence="2" id="KW-1185">Reference proteome</keyword>
<dbReference type="RefSeq" id="WP_251798121.1">
    <property type="nucleotide sequence ID" value="NZ_JAMQOL010000015.1"/>
</dbReference>
<proteinExistence type="predicted"/>
<evidence type="ECO:0000313" key="2">
    <source>
        <dbReference type="Proteomes" id="UP001523216"/>
    </source>
</evidence>